<keyword evidence="2" id="KW-1185">Reference proteome</keyword>
<evidence type="ECO:0000313" key="2">
    <source>
        <dbReference type="Proteomes" id="UP000282876"/>
    </source>
</evidence>
<dbReference type="EMBL" id="RCSS01000159">
    <property type="protein sequence ID" value="RVD92694.1"/>
    <property type="molecule type" value="Genomic_DNA"/>
</dbReference>
<protein>
    <submittedName>
        <fullName evidence="1">Uncharacterized protein</fullName>
    </submittedName>
</protein>
<accession>A0A437ANE8</accession>
<sequence length="569" mass="68165">MDRIYSYTKLNKNNTAFSLDTLHLLSFIDTKFTLKEISNFFYSHTLKDKPIKINDKETLSLVEIFRTNPTLISHLNLKRHIFDLFSLMNTDISFLVFEEIKEFVLNNKEKVSFYLHTQGILNDTMCVCAIILSQLNYFGKFNTPKNLSFSVSKKIFEFFCEECLIKFAKMNDKFRIFYFFYCKENKKCLINQLVKEEFVEYNYFSSLEEYFTFLKHKIITEKDTKNVIDFYFDSEFEFTQNNDTFFLSEEENFLEKEVKKIQPINKSNLKKLDLISFLVEKEKDFLLFTNKEFLLHFKTNSNFTKKYIKFYIFNEIFLEEKKEFFMIYQAIKENKNQSKKLPLIKNYDWLNENEMLILVQLYLKEYSCDEIFDFIYFLNTNLNLEFKNIFNDLLYKCKFNLQIKEESFKKLGEKSVIKLVKECLNGDLLINHLDYNKIPENVLSILVKKVSNPLKLITKLITQKIKIGFFDELSLYDPSFTLPLIIKILENNLCVKVCKSIFNYLNNIVLKDDFFDESNLDLIKEIVEKTISLEDTGLERMKNECIQLLSGYAQCYKKRLRIRNVKEIQ</sequence>
<dbReference type="OrthoDB" id="10374574at2759"/>
<name>A0A437ANE8_9MICR</name>
<dbReference type="Proteomes" id="UP000282876">
    <property type="component" value="Unassembled WGS sequence"/>
</dbReference>
<comment type="caution">
    <text evidence="1">The sequence shown here is derived from an EMBL/GenBank/DDBJ whole genome shotgun (WGS) entry which is preliminary data.</text>
</comment>
<dbReference type="VEuPathDB" id="MicrosporidiaDB:TUBRATIS_007950"/>
<organism evidence="1 2">
    <name type="scientific">Tubulinosema ratisbonensis</name>
    <dbReference type="NCBI Taxonomy" id="291195"/>
    <lineage>
        <taxon>Eukaryota</taxon>
        <taxon>Fungi</taxon>
        <taxon>Fungi incertae sedis</taxon>
        <taxon>Microsporidia</taxon>
        <taxon>Tubulinosematoidea</taxon>
        <taxon>Tubulinosematidae</taxon>
        <taxon>Tubulinosema</taxon>
    </lineage>
</organism>
<reference evidence="1 2" key="1">
    <citation type="submission" date="2018-10" db="EMBL/GenBank/DDBJ databases">
        <title>Draft genome sequence of the microsporidian Tubulinosema ratisbonensis.</title>
        <authorList>
            <person name="Polonais V."/>
            <person name="Peyretaillade E."/>
            <person name="Niehus S."/>
            <person name="Wawrzyniak I."/>
            <person name="Franchet A."/>
            <person name="Gaspin C."/>
            <person name="Reichstadt M."/>
            <person name="Belser C."/>
            <person name="Labadie K."/>
            <person name="Delbac F."/>
            <person name="Ferrandon D."/>
        </authorList>
    </citation>
    <scope>NUCLEOTIDE SEQUENCE [LARGE SCALE GENOMIC DNA]</scope>
    <source>
        <strain evidence="1 2">Franzen</strain>
    </source>
</reference>
<dbReference type="AlphaFoldDB" id="A0A437ANE8"/>
<proteinExistence type="predicted"/>
<gene>
    <name evidence="1" type="ORF">TUBRATIS_007950</name>
</gene>
<evidence type="ECO:0000313" key="1">
    <source>
        <dbReference type="EMBL" id="RVD92694.1"/>
    </source>
</evidence>